<dbReference type="Proteomes" id="UP000053958">
    <property type="component" value="Unassembled WGS sequence"/>
</dbReference>
<comment type="caution">
    <text evidence="8">The sequence shown here is derived from an EMBL/GenBank/DDBJ whole genome shotgun (WGS) entry which is preliminary data.</text>
</comment>
<dbReference type="Pfam" id="PF00010">
    <property type="entry name" value="HLH"/>
    <property type="match status" value="1"/>
</dbReference>
<evidence type="ECO:0000256" key="6">
    <source>
        <dbReference type="SAM" id="SignalP"/>
    </source>
</evidence>
<dbReference type="STRING" id="1408163.A0A0F4Z0B8"/>
<dbReference type="GO" id="GO:0005634">
    <property type="term" value="C:nucleus"/>
    <property type="evidence" value="ECO:0007669"/>
    <property type="project" value="UniProtKB-SubCell"/>
</dbReference>
<feature type="chain" id="PRO_5002482040" evidence="6">
    <location>
        <begin position="24"/>
        <end position="892"/>
    </location>
</feature>
<feature type="compositionally biased region" description="Acidic residues" evidence="5">
    <location>
        <begin position="883"/>
        <end position="892"/>
    </location>
</feature>
<feature type="compositionally biased region" description="Gly residues" evidence="5">
    <location>
        <begin position="854"/>
        <end position="867"/>
    </location>
</feature>
<evidence type="ECO:0000313" key="8">
    <source>
        <dbReference type="EMBL" id="KKA23972.1"/>
    </source>
</evidence>
<dbReference type="SMART" id="SM00353">
    <property type="entry name" value="HLH"/>
    <property type="match status" value="1"/>
</dbReference>
<keyword evidence="4" id="KW-0539">Nucleus</keyword>
<dbReference type="EMBL" id="LASV01000080">
    <property type="protein sequence ID" value="KKA23972.1"/>
    <property type="molecule type" value="Genomic_DNA"/>
</dbReference>
<reference evidence="8 9" key="1">
    <citation type="submission" date="2015-04" db="EMBL/GenBank/DDBJ databases">
        <authorList>
            <person name="Heijne W.H."/>
            <person name="Fedorova N.D."/>
            <person name="Nierman W.C."/>
            <person name="Vollebregt A.W."/>
            <person name="Zhao Z."/>
            <person name="Wu L."/>
            <person name="Kumar M."/>
            <person name="Stam H."/>
            <person name="van den Berg M.A."/>
            <person name="Pel H.J."/>
        </authorList>
    </citation>
    <scope>NUCLEOTIDE SEQUENCE [LARGE SCALE GENOMIC DNA]</scope>
    <source>
        <strain evidence="8 9">CBS 393.64</strain>
    </source>
</reference>
<organism evidence="8 9">
    <name type="scientific">Rasamsonia emersonii (strain ATCC 16479 / CBS 393.64 / IMI 116815)</name>
    <dbReference type="NCBI Taxonomy" id="1408163"/>
    <lineage>
        <taxon>Eukaryota</taxon>
        <taxon>Fungi</taxon>
        <taxon>Dikarya</taxon>
        <taxon>Ascomycota</taxon>
        <taxon>Pezizomycotina</taxon>
        <taxon>Eurotiomycetes</taxon>
        <taxon>Eurotiomycetidae</taxon>
        <taxon>Eurotiales</taxon>
        <taxon>Trichocomaceae</taxon>
        <taxon>Rasamsonia</taxon>
    </lineage>
</organism>
<dbReference type="GeneID" id="25314364"/>
<feature type="compositionally biased region" description="Basic and acidic residues" evidence="5">
    <location>
        <begin position="667"/>
        <end position="676"/>
    </location>
</feature>
<gene>
    <name evidence="8" type="ORF">T310_2013</name>
</gene>
<feature type="domain" description="BHLH" evidence="7">
    <location>
        <begin position="660"/>
        <end position="764"/>
    </location>
</feature>
<keyword evidence="9" id="KW-1185">Reference proteome</keyword>
<dbReference type="InterPro" id="IPR051732">
    <property type="entry name" value="USF"/>
</dbReference>
<protein>
    <submittedName>
        <fullName evidence="8">HLH transcription factor (GlcD gamma)</fullName>
    </submittedName>
</protein>
<dbReference type="RefSeq" id="XP_013330584.1">
    <property type="nucleotide sequence ID" value="XM_013475130.1"/>
</dbReference>
<evidence type="ECO:0000256" key="2">
    <source>
        <dbReference type="ARBA" id="ARBA00023015"/>
    </source>
</evidence>
<dbReference type="GO" id="GO:0000981">
    <property type="term" value="F:DNA-binding transcription factor activity, RNA polymerase II-specific"/>
    <property type="evidence" value="ECO:0007669"/>
    <property type="project" value="TreeGrafter"/>
</dbReference>
<feature type="compositionally biased region" description="Polar residues" evidence="5">
    <location>
        <begin position="706"/>
        <end position="720"/>
    </location>
</feature>
<evidence type="ECO:0000256" key="5">
    <source>
        <dbReference type="SAM" id="MobiDB-lite"/>
    </source>
</evidence>
<evidence type="ECO:0000259" key="7">
    <source>
        <dbReference type="PROSITE" id="PS50888"/>
    </source>
</evidence>
<evidence type="ECO:0000256" key="4">
    <source>
        <dbReference type="ARBA" id="ARBA00023242"/>
    </source>
</evidence>
<dbReference type="InterPro" id="IPR011598">
    <property type="entry name" value="bHLH_dom"/>
</dbReference>
<feature type="region of interest" description="Disordered" evidence="5">
    <location>
        <begin position="544"/>
        <end position="578"/>
    </location>
</feature>
<keyword evidence="2" id="KW-0805">Transcription regulation</keyword>
<accession>A0A0F4Z0B8</accession>
<keyword evidence="6" id="KW-0732">Signal</keyword>
<dbReference type="Gene3D" id="4.10.280.10">
    <property type="entry name" value="Helix-loop-helix DNA-binding domain"/>
    <property type="match status" value="1"/>
</dbReference>
<dbReference type="AlphaFoldDB" id="A0A0F4Z0B8"/>
<dbReference type="GO" id="GO:0046983">
    <property type="term" value="F:protein dimerization activity"/>
    <property type="evidence" value="ECO:0007669"/>
    <property type="project" value="InterPro"/>
</dbReference>
<dbReference type="PANTHER" id="PTHR46117:SF3">
    <property type="entry name" value="FI24210P1"/>
    <property type="match status" value="1"/>
</dbReference>
<feature type="signal peptide" evidence="6">
    <location>
        <begin position="1"/>
        <end position="23"/>
    </location>
</feature>
<dbReference type="SUPFAM" id="SSF47459">
    <property type="entry name" value="HLH, helix-loop-helix DNA-binding domain"/>
    <property type="match status" value="1"/>
</dbReference>
<name>A0A0F4Z0B8_RASE3</name>
<dbReference type="CDD" id="cd11387">
    <property type="entry name" value="bHLHzip_USF_MITF"/>
    <property type="match status" value="1"/>
</dbReference>
<feature type="region of interest" description="Disordered" evidence="5">
    <location>
        <begin position="812"/>
        <end position="892"/>
    </location>
</feature>
<dbReference type="PROSITE" id="PS50888">
    <property type="entry name" value="BHLH"/>
    <property type="match status" value="1"/>
</dbReference>
<dbReference type="PANTHER" id="PTHR46117">
    <property type="entry name" value="FI24210P1"/>
    <property type="match status" value="1"/>
</dbReference>
<feature type="compositionally biased region" description="Polar residues" evidence="5">
    <location>
        <begin position="839"/>
        <end position="851"/>
    </location>
</feature>
<dbReference type="GO" id="GO:0000978">
    <property type="term" value="F:RNA polymerase II cis-regulatory region sequence-specific DNA binding"/>
    <property type="evidence" value="ECO:0007669"/>
    <property type="project" value="TreeGrafter"/>
</dbReference>
<feature type="region of interest" description="Disordered" evidence="5">
    <location>
        <begin position="639"/>
        <end position="676"/>
    </location>
</feature>
<feature type="region of interest" description="Disordered" evidence="5">
    <location>
        <begin position="706"/>
        <end position="731"/>
    </location>
</feature>
<evidence type="ECO:0000313" key="9">
    <source>
        <dbReference type="Proteomes" id="UP000053958"/>
    </source>
</evidence>
<comment type="subcellular location">
    <subcellularLocation>
        <location evidence="1">Nucleus</location>
    </subcellularLocation>
</comment>
<feature type="region of interest" description="Disordered" evidence="5">
    <location>
        <begin position="501"/>
        <end position="527"/>
    </location>
</feature>
<evidence type="ECO:0000256" key="1">
    <source>
        <dbReference type="ARBA" id="ARBA00004123"/>
    </source>
</evidence>
<proteinExistence type="predicted"/>
<keyword evidence="3" id="KW-0804">Transcription</keyword>
<evidence type="ECO:0000256" key="3">
    <source>
        <dbReference type="ARBA" id="ARBA00023163"/>
    </source>
</evidence>
<dbReference type="InterPro" id="IPR036638">
    <property type="entry name" value="HLH_DNA-bd_sf"/>
</dbReference>
<sequence>MPLFLRLIIVLIVSALPARLSCSGNLLGCSPVSTLSVPVCSIYTLIYLLGSWTPPAIARDVRAPRELAGSSGGQSRQSAALGTAIGGKRAAWMLAGACWAVKVAASLVESNSEGSVAAAAQAPALPARSSPPSLPVPTKLLPSPVFPSLTALGLKNAILRPEVACSLPSCLSCRPGSCRDCPLGGLTPGLHPITCCIRLSAVRQSLHHSHSALSIPLFLPLCLSSRICVLHEPYIGNLTSNRLPDSAAASSPYLTFFPLAPHKACRATKHPHLRLAKSSRLTRCVICDFPRFPVVNQQTSEARSVCTVLDSQLSPPPLAWHTRGEQAPKGLPTCSRGYILAKRSSLLAPQRVGLLSRDMAEASFVKSEPQDQNGNSNHFAMSQSGYTMSNQQFDSNFGNGNGNEGVDPSNLTMQNGMFMPYSFGSQQNLSTSFNLGNSGIGTDELLDLDLNGQNGMQHNDGMGFVQDQHQNPVLSMSHQSQMTQMYSHTPDGAPIQSPFINGSFNYDQFQPMNPQSQSTPSQLQNANNHFDQNFLNTNKARSSLQVLDRSSSDGRTPMTPKTPGLGGLTLGTPESGSFPSQPIRATNLQHRHQKTLSNQWDGTPGSAHSFVESPISSPGHHSHHAGISEILKSGKHASLPAKVDAQTAQALESQEAKRRRRRASHNMVERRRRDNINERIQDLSHLVPQHRLEDDKVRKQLMNNSALGSATSLSPPNATSLLAGGSGRRATAGNITMGLPIEEKEKGPNKGDILNGAVGWMRDLMWALHTKIQQESELAELITSLGGTWPFEQTEEEKRMRTELLDAMEKNDPSTFQYSRGPGSGLRVPKHTNLAGEPLQNTETTSPSLSPGFNSGGSGTNSGGGGQSQFWSGSGNVDMSLKEEDEYSMEMN</sequence>
<dbReference type="OrthoDB" id="690068at2759"/>